<keyword evidence="2" id="KW-0732">Signal</keyword>
<keyword evidence="4" id="KW-1185">Reference proteome</keyword>
<gene>
    <name evidence="3" type="ORF">K1Y72_00590</name>
</gene>
<name>A0ABS7FKG2_9ACTN</name>
<accession>A0ABS7FKG2</accession>
<dbReference type="InterPro" id="IPR006311">
    <property type="entry name" value="TAT_signal"/>
</dbReference>
<feature type="compositionally biased region" description="Low complexity" evidence="1">
    <location>
        <begin position="38"/>
        <end position="61"/>
    </location>
</feature>
<feature type="signal peptide" evidence="2">
    <location>
        <begin position="1"/>
        <end position="33"/>
    </location>
</feature>
<organism evidence="3 4">
    <name type="scientific">Actinomadura parmotrematis</name>
    <dbReference type="NCBI Taxonomy" id="2864039"/>
    <lineage>
        <taxon>Bacteria</taxon>
        <taxon>Bacillati</taxon>
        <taxon>Actinomycetota</taxon>
        <taxon>Actinomycetes</taxon>
        <taxon>Streptosporangiales</taxon>
        <taxon>Thermomonosporaceae</taxon>
        <taxon>Actinomadura</taxon>
    </lineage>
</organism>
<dbReference type="EMBL" id="JAIBOA010000001">
    <property type="protein sequence ID" value="MBW8480844.1"/>
    <property type="molecule type" value="Genomic_DNA"/>
</dbReference>
<feature type="chain" id="PRO_5046862659" evidence="2">
    <location>
        <begin position="34"/>
        <end position="423"/>
    </location>
</feature>
<proteinExistence type="predicted"/>
<dbReference type="RefSeq" id="WP_220162136.1">
    <property type="nucleotide sequence ID" value="NZ_JAIBOA010000001.1"/>
</dbReference>
<sequence length="423" mass="43652">MQDDPNERPRRRTVPVRRRAVVAAGGLAAAAAAAGGAALTGSRSAGAPRGAASPPAAPGGTPDERDVAAVLARRAAAVRDRDRIAFLATVAAAPADVRRAQLQMFDNLAALPLEGWRERYAAAEPAGADGAAAVRVTLGYRFRGYDAGTVARTRRLAFARRGGAWVIVGTGPGDDPEIWDGGALRVVRGRSCLVAGDAAGLAEIARRLDAAVPKVTAVTGRDWARRAVALAPASPAIAQALAGPGQDLAQIAALATVAPGPPGSRGEDRIVISPATFARLNDLGRTVVLTHELTHVATGGARDGRTPLWLIEGFADYVGYRGTGVAAPAAAAELAAEVRAGRVPAELPDRAAFDGATGRLAQSYQEAWLACRMIAGRYGEAALVRLYRAAGRTSESAALRAVLGAGPAALTAAWRDYLRKELR</sequence>
<evidence type="ECO:0000313" key="4">
    <source>
        <dbReference type="Proteomes" id="UP000774570"/>
    </source>
</evidence>
<protein>
    <submittedName>
        <fullName evidence="3">Basic secretory family protein</fullName>
    </submittedName>
</protein>
<evidence type="ECO:0000256" key="2">
    <source>
        <dbReference type="SAM" id="SignalP"/>
    </source>
</evidence>
<dbReference type="PROSITE" id="PS51318">
    <property type="entry name" value="TAT"/>
    <property type="match status" value="1"/>
</dbReference>
<dbReference type="Proteomes" id="UP000774570">
    <property type="component" value="Unassembled WGS sequence"/>
</dbReference>
<evidence type="ECO:0000313" key="3">
    <source>
        <dbReference type="EMBL" id="MBW8480844.1"/>
    </source>
</evidence>
<feature type="region of interest" description="Disordered" evidence="1">
    <location>
        <begin position="38"/>
        <end position="63"/>
    </location>
</feature>
<evidence type="ECO:0000256" key="1">
    <source>
        <dbReference type="SAM" id="MobiDB-lite"/>
    </source>
</evidence>
<reference evidence="3 4" key="1">
    <citation type="submission" date="2021-07" db="EMBL/GenBank/DDBJ databases">
        <title>Actinomadura sp. PM05-2 isolated from lichen.</title>
        <authorList>
            <person name="Somphong A."/>
            <person name="Phongsopitanun W."/>
            <person name="Tanasupawat S."/>
            <person name="Peongsungnone V."/>
        </authorList>
    </citation>
    <scope>NUCLEOTIDE SEQUENCE [LARGE SCALE GENOMIC DNA]</scope>
    <source>
        <strain evidence="3 4">PM05-2</strain>
    </source>
</reference>
<comment type="caution">
    <text evidence="3">The sequence shown here is derived from an EMBL/GenBank/DDBJ whole genome shotgun (WGS) entry which is preliminary data.</text>
</comment>